<evidence type="ECO:0000256" key="7">
    <source>
        <dbReference type="ARBA" id="ARBA00023125"/>
    </source>
</evidence>
<feature type="region of interest" description="Disordered" evidence="11">
    <location>
        <begin position="1"/>
        <end position="38"/>
    </location>
</feature>
<dbReference type="InterPro" id="IPR036236">
    <property type="entry name" value="Znf_C2H2_sf"/>
</dbReference>
<protein>
    <recommendedName>
        <fullName evidence="12">C2H2-type domain-containing protein</fullName>
    </recommendedName>
</protein>
<dbReference type="GO" id="GO:0006357">
    <property type="term" value="P:regulation of transcription by RNA polymerase II"/>
    <property type="evidence" value="ECO:0007669"/>
    <property type="project" value="TreeGrafter"/>
</dbReference>
<feature type="compositionally biased region" description="Low complexity" evidence="11">
    <location>
        <begin position="831"/>
        <end position="840"/>
    </location>
</feature>
<comment type="subcellular location">
    <subcellularLocation>
        <location evidence="1">Nucleus</location>
    </subcellularLocation>
</comment>
<feature type="domain" description="C2H2-type" evidence="12">
    <location>
        <begin position="641"/>
        <end position="669"/>
    </location>
</feature>
<dbReference type="PROSITE" id="PS00028">
    <property type="entry name" value="ZINC_FINGER_C2H2_1"/>
    <property type="match status" value="5"/>
</dbReference>
<dbReference type="PROSITE" id="PS50157">
    <property type="entry name" value="ZINC_FINGER_C2H2_2"/>
    <property type="match status" value="4"/>
</dbReference>
<sequence>MAHGHSVSTRASVRWSTPSHPRSVPLRPRHGITARFPPSSISLPFLSLSNKSESCDTDFIFASTAFGPPRGLGHHSTSRPGQPPAPEHAPTSRKSVLTVLDKAMKSQEQKMNQSTLKAQMQNEPRPQCQTKSLQFRSIAPKAPPTVSAPPAILSCQPPSALPEASAVVSPKSIIVPAQNYALMQVAGQEGTFSLVALPPSMSPQSPQQIQKGLPFPKNMKLPIPRYQPVRSKSASEKAPPAGASHVRSPTKSPLPKRGATTVVRVQPSECLESRSAVEPPDQVILIDPSASEMPVTTVLAENAVLYSGSHVEKPVDPDKVEGEQATSTLLQNLHYPSSVGAREMLVPASPAKPPEDGKRFRPCLSKPSGQPPGSITVLSPAVFSKAVQIIPSPPRGKLPILPYSKMKSTLLPVAKPSHKSPERGFPATQGGPTRPSNIPTGAPGATEVVYQKQALSSSLHSLPLTRSSGPPSEGLPTSPKPAGKKRGRKRKTMEDILAFEARKKRSLSFFRRRVPEKPAPAATPGTGPKERAVDISKKYRSIRPKPVLVMETLPRLVGLPALPVPECLEQEILHQLPSKAPDCPRLDQVTVRPGPQRAVGAGGFTFLGSRQPHRCPTCSRCFQFKHHLQSHMNSHTNSRPYVCPMCRKTYAHSGSLSTHMKLHHAEGRPRRTLRCEFCEKAFGYVGVYFSHLKEVHKVILTVEPSISQHEEDVPVQSSSSLETASAADEQVQEQEEDPVELQIKCGRCQAITPTFADMKLHLLYVHGEEVQVRLKEGALQGGREAEDELVKHAAHYWRQLNEKRNMVKCGSCEEEFFSFSKLKRHVHSHHQGAPGAAAQGDTAEGDGSIVGEGGELSVRGVVLRTGSAFNCVLCKELLNSKVELLEHWRGQHNCEDPAVLWTVFSAFTECEDLQQGATV</sequence>
<evidence type="ECO:0000256" key="2">
    <source>
        <dbReference type="ARBA" id="ARBA00022723"/>
    </source>
</evidence>
<feature type="region of interest" description="Disordered" evidence="11">
    <location>
        <begin position="709"/>
        <end position="735"/>
    </location>
</feature>
<dbReference type="GO" id="GO:0000978">
    <property type="term" value="F:RNA polymerase II cis-regulatory region sequence-specific DNA binding"/>
    <property type="evidence" value="ECO:0007669"/>
    <property type="project" value="TreeGrafter"/>
</dbReference>
<feature type="region of interest" description="Disordered" evidence="11">
    <location>
        <begin position="70"/>
        <end position="93"/>
    </location>
</feature>
<dbReference type="PANTHER" id="PTHR24390:SF259">
    <property type="entry name" value="ZINC FINGER PROTEIN 438-RELATED"/>
    <property type="match status" value="1"/>
</dbReference>
<keyword evidence="5" id="KW-0862">Zinc</keyword>
<evidence type="ECO:0000256" key="10">
    <source>
        <dbReference type="PROSITE-ProRule" id="PRU00042"/>
    </source>
</evidence>
<keyword evidence="8" id="KW-0804">Transcription</keyword>
<keyword evidence="9" id="KW-0539">Nucleus</keyword>
<dbReference type="PANTHER" id="PTHR24390">
    <property type="entry name" value="ZINC FINGER PROTEIN"/>
    <property type="match status" value="1"/>
</dbReference>
<feature type="region of interest" description="Disordered" evidence="11">
    <location>
        <begin position="227"/>
        <end position="261"/>
    </location>
</feature>
<dbReference type="Pfam" id="PF00096">
    <property type="entry name" value="zf-C2H2"/>
    <property type="match status" value="1"/>
</dbReference>
<evidence type="ECO:0000256" key="5">
    <source>
        <dbReference type="ARBA" id="ARBA00022833"/>
    </source>
</evidence>
<proteinExistence type="predicted"/>
<feature type="domain" description="C2H2-type" evidence="12">
    <location>
        <begin position="869"/>
        <end position="897"/>
    </location>
</feature>
<feature type="compositionally biased region" description="Polar residues" evidence="11">
    <location>
        <begin position="430"/>
        <end position="439"/>
    </location>
</feature>
<dbReference type="GO" id="GO:0005634">
    <property type="term" value="C:nucleus"/>
    <property type="evidence" value="ECO:0007669"/>
    <property type="project" value="UniProtKB-SubCell"/>
</dbReference>
<evidence type="ECO:0000256" key="6">
    <source>
        <dbReference type="ARBA" id="ARBA00023015"/>
    </source>
</evidence>
<name>A0AAD7S312_9TELE</name>
<dbReference type="Gene3D" id="3.30.160.60">
    <property type="entry name" value="Classic Zinc Finger"/>
    <property type="match status" value="3"/>
</dbReference>
<accession>A0AAD7S312</accession>
<feature type="compositionally biased region" description="Basic residues" evidence="11">
    <location>
        <begin position="482"/>
        <end position="491"/>
    </location>
</feature>
<evidence type="ECO:0000256" key="11">
    <source>
        <dbReference type="SAM" id="MobiDB-lite"/>
    </source>
</evidence>
<feature type="compositionally biased region" description="Polar residues" evidence="11">
    <location>
        <begin position="1"/>
        <end position="20"/>
    </location>
</feature>
<feature type="compositionally biased region" description="Polar residues" evidence="11">
    <location>
        <begin position="461"/>
        <end position="470"/>
    </location>
</feature>
<keyword evidence="14" id="KW-1185">Reference proteome</keyword>
<keyword evidence="4 10" id="KW-0863">Zinc-finger</keyword>
<evidence type="ECO:0000256" key="4">
    <source>
        <dbReference type="ARBA" id="ARBA00022771"/>
    </source>
</evidence>
<feature type="domain" description="C2H2-type" evidence="12">
    <location>
        <begin position="807"/>
        <end position="834"/>
    </location>
</feature>
<evidence type="ECO:0000256" key="3">
    <source>
        <dbReference type="ARBA" id="ARBA00022737"/>
    </source>
</evidence>
<keyword evidence="3" id="KW-0677">Repeat</keyword>
<reference evidence="13" key="1">
    <citation type="journal article" date="2023" name="Science">
        <title>Genome structures resolve the early diversification of teleost fishes.</title>
        <authorList>
            <person name="Parey E."/>
            <person name="Louis A."/>
            <person name="Montfort J."/>
            <person name="Bouchez O."/>
            <person name="Roques C."/>
            <person name="Iampietro C."/>
            <person name="Lluch J."/>
            <person name="Castinel A."/>
            <person name="Donnadieu C."/>
            <person name="Desvignes T."/>
            <person name="Floi Bucao C."/>
            <person name="Jouanno E."/>
            <person name="Wen M."/>
            <person name="Mejri S."/>
            <person name="Dirks R."/>
            <person name="Jansen H."/>
            <person name="Henkel C."/>
            <person name="Chen W.J."/>
            <person name="Zahm M."/>
            <person name="Cabau C."/>
            <person name="Klopp C."/>
            <person name="Thompson A.W."/>
            <person name="Robinson-Rechavi M."/>
            <person name="Braasch I."/>
            <person name="Lecointre G."/>
            <person name="Bobe J."/>
            <person name="Postlethwait J.H."/>
            <person name="Berthelot C."/>
            <person name="Roest Crollius H."/>
            <person name="Guiguen Y."/>
        </authorList>
    </citation>
    <scope>NUCLEOTIDE SEQUENCE</scope>
    <source>
        <strain evidence="13">NC1722</strain>
    </source>
</reference>
<feature type="domain" description="C2H2-type" evidence="12">
    <location>
        <begin position="613"/>
        <end position="640"/>
    </location>
</feature>
<dbReference type="FunFam" id="3.30.160.60:FF:000325">
    <property type="entry name" value="ZFP90 zinc finger protein"/>
    <property type="match status" value="1"/>
</dbReference>
<dbReference type="AlphaFoldDB" id="A0AAD7S312"/>
<keyword evidence="2" id="KW-0479">Metal-binding</keyword>
<keyword evidence="7" id="KW-0238">DNA-binding</keyword>
<gene>
    <name evidence="13" type="ORF">AAFF_G00040000</name>
</gene>
<feature type="region of interest" description="Disordered" evidence="11">
    <location>
        <begin position="413"/>
        <end position="443"/>
    </location>
</feature>
<dbReference type="SUPFAM" id="SSF57667">
    <property type="entry name" value="beta-beta-alpha zinc fingers"/>
    <property type="match status" value="1"/>
</dbReference>
<feature type="region of interest" description="Disordered" evidence="11">
    <location>
        <begin position="461"/>
        <end position="492"/>
    </location>
</feature>
<dbReference type="SMART" id="SM00355">
    <property type="entry name" value="ZnF_C2H2"/>
    <property type="match status" value="6"/>
</dbReference>
<evidence type="ECO:0000256" key="1">
    <source>
        <dbReference type="ARBA" id="ARBA00004123"/>
    </source>
</evidence>
<organism evidence="13 14">
    <name type="scientific">Aldrovandia affinis</name>
    <dbReference type="NCBI Taxonomy" id="143900"/>
    <lineage>
        <taxon>Eukaryota</taxon>
        <taxon>Metazoa</taxon>
        <taxon>Chordata</taxon>
        <taxon>Craniata</taxon>
        <taxon>Vertebrata</taxon>
        <taxon>Euteleostomi</taxon>
        <taxon>Actinopterygii</taxon>
        <taxon>Neopterygii</taxon>
        <taxon>Teleostei</taxon>
        <taxon>Notacanthiformes</taxon>
        <taxon>Halosauridae</taxon>
        <taxon>Aldrovandia</taxon>
    </lineage>
</organism>
<dbReference type="GO" id="GO:0003700">
    <property type="term" value="F:DNA-binding transcription factor activity"/>
    <property type="evidence" value="ECO:0007669"/>
    <property type="project" value="TreeGrafter"/>
</dbReference>
<evidence type="ECO:0000259" key="12">
    <source>
        <dbReference type="PROSITE" id="PS50157"/>
    </source>
</evidence>
<evidence type="ECO:0000313" key="14">
    <source>
        <dbReference type="Proteomes" id="UP001221898"/>
    </source>
</evidence>
<keyword evidence="6" id="KW-0805">Transcription regulation</keyword>
<evidence type="ECO:0000256" key="9">
    <source>
        <dbReference type="ARBA" id="ARBA00023242"/>
    </source>
</evidence>
<dbReference type="InterPro" id="IPR013087">
    <property type="entry name" value="Znf_C2H2_type"/>
</dbReference>
<dbReference type="GO" id="GO:0008270">
    <property type="term" value="F:zinc ion binding"/>
    <property type="evidence" value="ECO:0007669"/>
    <property type="project" value="UniProtKB-KW"/>
</dbReference>
<comment type="caution">
    <text evidence="13">The sequence shown here is derived from an EMBL/GenBank/DDBJ whole genome shotgun (WGS) entry which is preliminary data.</text>
</comment>
<dbReference type="EMBL" id="JAINUG010000120">
    <property type="protein sequence ID" value="KAJ8395049.1"/>
    <property type="molecule type" value="Genomic_DNA"/>
</dbReference>
<evidence type="ECO:0000313" key="13">
    <source>
        <dbReference type="EMBL" id="KAJ8395049.1"/>
    </source>
</evidence>
<dbReference type="Proteomes" id="UP001221898">
    <property type="component" value="Unassembled WGS sequence"/>
</dbReference>
<evidence type="ECO:0000256" key="8">
    <source>
        <dbReference type="ARBA" id="ARBA00023163"/>
    </source>
</evidence>
<feature type="region of interest" description="Disordered" evidence="11">
    <location>
        <begin position="830"/>
        <end position="849"/>
    </location>
</feature>